<protein>
    <submittedName>
        <fullName evidence="2">Uncharacterized protein</fullName>
    </submittedName>
</protein>
<gene>
    <name evidence="2" type="ORF">H7849_13130</name>
</gene>
<proteinExistence type="predicted"/>
<dbReference type="AlphaFoldDB" id="A0A7G8BC68"/>
<organism evidence="2 3">
    <name type="scientific">Alloacidobacterium dinghuense</name>
    <dbReference type="NCBI Taxonomy" id="2763107"/>
    <lineage>
        <taxon>Bacteria</taxon>
        <taxon>Pseudomonadati</taxon>
        <taxon>Acidobacteriota</taxon>
        <taxon>Terriglobia</taxon>
        <taxon>Terriglobales</taxon>
        <taxon>Acidobacteriaceae</taxon>
        <taxon>Alloacidobacterium</taxon>
    </lineage>
</organism>
<dbReference type="Proteomes" id="UP000515312">
    <property type="component" value="Chromosome"/>
</dbReference>
<evidence type="ECO:0000313" key="2">
    <source>
        <dbReference type="EMBL" id="QNI30138.1"/>
    </source>
</evidence>
<feature type="compositionally biased region" description="Basic and acidic residues" evidence="1">
    <location>
        <begin position="32"/>
        <end position="45"/>
    </location>
</feature>
<keyword evidence="3" id="KW-1185">Reference proteome</keyword>
<dbReference type="EMBL" id="CP060394">
    <property type="protein sequence ID" value="QNI30138.1"/>
    <property type="molecule type" value="Genomic_DNA"/>
</dbReference>
<accession>A0A7G8BC68</accession>
<reference evidence="2 3" key="1">
    <citation type="submission" date="2020-08" db="EMBL/GenBank/DDBJ databases">
        <title>Edaphobacter telluris sp. nov. and Acidobacterium dinghuensis sp. nov., two acidobacteria isolated from forest soil.</title>
        <authorList>
            <person name="Fu J."/>
            <person name="Qiu L."/>
        </authorList>
    </citation>
    <scope>NUCLEOTIDE SEQUENCE [LARGE SCALE GENOMIC DNA]</scope>
    <source>
        <strain evidence="2">4Y35</strain>
    </source>
</reference>
<dbReference type="RefSeq" id="WP_186739780.1">
    <property type="nucleotide sequence ID" value="NZ_CP060394.1"/>
</dbReference>
<evidence type="ECO:0000313" key="3">
    <source>
        <dbReference type="Proteomes" id="UP000515312"/>
    </source>
</evidence>
<evidence type="ECO:0000256" key="1">
    <source>
        <dbReference type="SAM" id="MobiDB-lite"/>
    </source>
</evidence>
<sequence length="90" mass="9891">MRAERIYNLTDEQQGQDSSNGEGENADAVAPTRERETTRQKECGRRAHCAATPGAFGQVLDAPEPKGDDTVAEQAGMEDSRRAGRERRKT</sequence>
<feature type="region of interest" description="Disordered" evidence="1">
    <location>
        <begin position="1"/>
        <end position="90"/>
    </location>
</feature>
<dbReference type="KEGG" id="adin:H7849_13130"/>
<feature type="compositionally biased region" description="Polar residues" evidence="1">
    <location>
        <begin position="10"/>
        <end position="22"/>
    </location>
</feature>
<name>A0A7G8BC68_9BACT</name>